<dbReference type="EMBL" id="DS985241">
    <property type="protein sequence ID" value="EDV28926.1"/>
    <property type="molecule type" value="Genomic_DNA"/>
</dbReference>
<dbReference type="SMART" id="SM00572">
    <property type="entry name" value="DZF"/>
    <property type="match status" value="1"/>
</dbReference>
<evidence type="ECO:0000256" key="4">
    <source>
        <dbReference type="ARBA" id="ARBA00023159"/>
    </source>
</evidence>
<dbReference type="AlphaFoldDB" id="B3RMA1"/>
<dbReference type="PROSITE" id="PS50152">
    <property type="entry name" value="25A_SYNTH_3"/>
    <property type="match status" value="1"/>
</dbReference>
<feature type="region of interest" description="Disordered" evidence="7">
    <location>
        <begin position="9"/>
        <end position="40"/>
    </location>
</feature>
<keyword evidence="10" id="KW-1185">Reference proteome</keyword>
<feature type="domain" description="DZF" evidence="8">
    <location>
        <begin position="37"/>
        <end position="356"/>
    </location>
</feature>
<dbReference type="PANTHER" id="PTHR46447">
    <property type="entry name" value="INTERLEUKIN ENHANCER-BINDING FACTOR"/>
    <property type="match status" value="1"/>
</dbReference>
<evidence type="ECO:0000256" key="1">
    <source>
        <dbReference type="ARBA" id="ARBA00004123"/>
    </source>
</evidence>
<evidence type="ECO:0000256" key="2">
    <source>
        <dbReference type="ARBA" id="ARBA00023015"/>
    </source>
</evidence>
<evidence type="ECO:0000256" key="6">
    <source>
        <dbReference type="ARBA" id="ARBA00023242"/>
    </source>
</evidence>
<evidence type="ECO:0000256" key="7">
    <source>
        <dbReference type="SAM" id="MobiDB-lite"/>
    </source>
</evidence>
<dbReference type="Gene3D" id="3.30.460.10">
    <property type="entry name" value="Beta Polymerase, domain 2"/>
    <property type="match status" value="1"/>
</dbReference>
<comment type="subcellular location">
    <subcellularLocation>
        <location evidence="1">Nucleus</location>
    </subcellularLocation>
</comment>
<dbReference type="OrthoDB" id="5775647at2759"/>
<dbReference type="GeneID" id="6749343"/>
<dbReference type="PhylomeDB" id="B3RMA1"/>
<dbReference type="InterPro" id="IPR049402">
    <property type="entry name" value="DZF_dom_C"/>
</dbReference>
<dbReference type="InterPro" id="IPR052134">
    <property type="entry name" value="ILF2"/>
</dbReference>
<proteinExistence type="predicted"/>
<evidence type="ECO:0000256" key="3">
    <source>
        <dbReference type="ARBA" id="ARBA00023125"/>
    </source>
</evidence>
<evidence type="ECO:0000313" key="9">
    <source>
        <dbReference type="EMBL" id="EDV28926.1"/>
    </source>
</evidence>
<dbReference type="STRING" id="10228.B3RMA1"/>
<dbReference type="GO" id="GO:0045893">
    <property type="term" value="P:positive regulation of DNA-templated transcription"/>
    <property type="evidence" value="ECO:0000318"/>
    <property type="project" value="GO_Central"/>
</dbReference>
<dbReference type="CTD" id="6749343"/>
<dbReference type="Pfam" id="PF20965">
    <property type="entry name" value="DZF_C"/>
    <property type="match status" value="1"/>
</dbReference>
<dbReference type="InterPro" id="IPR049401">
    <property type="entry name" value="DZF_dom_N"/>
</dbReference>
<dbReference type="SUPFAM" id="SSF81301">
    <property type="entry name" value="Nucleotidyltransferase"/>
    <property type="match status" value="1"/>
</dbReference>
<dbReference type="GO" id="GO:0003677">
    <property type="term" value="F:DNA binding"/>
    <property type="evidence" value="ECO:0000318"/>
    <property type="project" value="GO_Central"/>
</dbReference>
<sequence length="359" mass="40693">MAILNTNVFTFSRPLQHPRPNTQNQPRRDARFSPYHRPDTGPVPYEIFDFTKAADSFPNVNNGVNDEFSKLILKRNRELSPSAEDQAALASLSRRVSFALDNLSIASSQELPLLEDKRVVGSYKNGTIIKGHNIVDIAVIFKDHPNLIDVERLGKRVVEILIENAIDENERDVEMEMNELVDSKSILQVLTAVQHARWFDETANYTNIRIAVIIFKDLRRRMPPLEQLSIWMIELLAHYAAFDKNQHLLEVGAVIRRMFRLLASGIFLPGSASIMDPCQNKNSRVNSKMSFEDMDKVACLAQTLLRLISHGYYQKLLSENDEVILDSPITFGDVTITPSTAVYSNKKEEPANSEGHTET</sequence>
<name>B3RMA1_TRIAD</name>
<organism evidence="9 10">
    <name type="scientific">Trichoplax adhaerens</name>
    <name type="common">Trichoplax reptans</name>
    <dbReference type="NCBI Taxonomy" id="10228"/>
    <lineage>
        <taxon>Eukaryota</taxon>
        <taxon>Metazoa</taxon>
        <taxon>Placozoa</taxon>
        <taxon>Uniplacotomia</taxon>
        <taxon>Trichoplacea</taxon>
        <taxon>Trichoplacidae</taxon>
        <taxon>Trichoplax</taxon>
    </lineage>
</organism>
<keyword evidence="4" id="KW-0010">Activator</keyword>
<keyword evidence="5" id="KW-0804">Transcription</keyword>
<keyword evidence="2" id="KW-0805">Transcription regulation</keyword>
<gene>
    <name evidence="9" type="ORF">TRIADDRAFT_52288</name>
</gene>
<dbReference type="KEGG" id="tad:TRIADDRAFT_52288"/>
<evidence type="ECO:0000259" key="8">
    <source>
        <dbReference type="PROSITE" id="PS51703"/>
    </source>
</evidence>
<dbReference type="Gene3D" id="1.10.1410.40">
    <property type="match status" value="1"/>
</dbReference>
<dbReference type="InterPro" id="IPR043519">
    <property type="entry name" value="NT_sf"/>
</dbReference>
<feature type="compositionally biased region" description="Basic and acidic residues" evidence="7">
    <location>
        <begin position="26"/>
        <end position="39"/>
    </location>
</feature>
<dbReference type="eggNOG" id="KOG3793">
    <property type="taxonomic scope" value="Eukaryota"/>
</dbReference>
<dbReference type="GO" id="GO:0003725">
    <property type="term" value="F:double-stranded RNA binding"/>
    <property type="evidence" value="ECO:0000318"/>
    <property type="project" value="GO_Central"/>
</dbReference>
<keyword evidence="6" id="KW-0539">Nucleus</keyword>
<evidence type="ECO:0000313" key="10">
    <source>
        <dbReference type="Proteomes" id="UP000009022"/>
    </source>
</evidence>
<dbReference type="FunCoup" id="B3RMA1">
    <property type="interactions" value="1782"/>
</dbReference>
<dbReference type="Proteomes" id="UP000009022">
    <property type="component" value="Unassembled WGS sequence"/>
</dbReference>
<dbReference type="Pfam" id="PF07528">
    <property type="entry name" value="DZF_N"/>
    <property type="match status" value="1"/>
</dbReference>
<dbReference type="PROSITE" id="PS51703">
    <property type="entry name" value="DZF"/>
    <property type="match status" value="1"/>
</dbReference>
<dbReference type="PANTHER" id="PTHR46447:SF1">
    <property type="entry name" value="INTERLEUKIN ENHANCER-BINDING FACTOR 2"/>
    <property type="match status" value="1"/>
</dbReference>
<evidence type="ECO:0000256" key="5">
    <source>
        <dbReference type="ARBA" id="ARBA00023163"/>
    </source>
</evidence>
<keyword evidence="3" id="KW-0238">DNA-binding</keyword>
<protein>
    <recommendedName>
        <fullName evidence="8">DZF domain-containing protein</fullName>
    </recommendedName>
</protein>
<accession>B3RMA1</accession>
<dbReference type="RefSeq" id="XP_002108128.1">
    <property type="nucleotide sequence ID" value="XM_002108092.1"/>
</dbReference>
<dbReference type="HOGENOM" id="CLU_064863_1_0_1"/>
<dbReference type="InParanoid" id="B3RMA1"/>
<dbReference type="OMA" id="YLAIEMS"/>
<dbReference type="GO" id="GO:0005634">
    <property type="term" value="C:nucleus"/>
    <property type="evidence" value="ECO:0007669"/>
    <property type="project" value="UniProtKB-SubCell"/>
</dbReference>
<dbReference type="InterPro" id="IPR006561">
    <property type="entry name" value="DZF_dom"/>
</dbReference>
<reference evidence="9 10" key="1">
    <citation type="journal article" date="2008" name="Nature">
        <title>The Trichoplax genome and the nature of placozoans.</title>
        <authorList>
            <person name="Srivastava M."/>
            <person name="Begovic E."/>
            <person name="Chapman J."/>
            <person name="Putnam N.H."/>
            <person name="Hellsten U."/>
            <person name="Kawashima T."/>
            <person name="Kuo A."/>
            <person name="Mitros T."/>
            <person name="Salamov A."/>
            <person name="Carpenter M.L."/>
            <person name="Signorovitch A.Y."/>
            <person name="Moreno M.A."/>
            <person name="Kamm K."/>
            <person name="Grimwood J."/>
            <person name="Schmutz J."/>
            <person name="Shapiro H."/>
            <person name="Grigoriev I.V."/>
            <person name="Buss L.W."/>
            <person name="Schierwater B."/>
            <person name="Dellaporta S.L."/>
            <person name="Rokhsar D.S."/>
        </authorList>
    </citation>
    <scope>NUCLEOTIDE SEQUENCE [LARGE SCALE GENOMIC DNA]</scope>
    <source>
        <strain evidence="9 10">Grell-BS-1999</strain>
    </source>
</reference>